<proteinExistence type="inferred from homology"/>
<sequence length="167" mass="19069">MSKDYIMSKTVAHGYFSGKWMNGKKLCKRMKIPSDNAYYLKHYKDGQFHKDYTRPETVTSIVSFLKDPTGEIPWEEDPATIDISHLKDQEALTRFLKKGVGATKKALVMFYAPWCGYCKVLKPEFLAAATELRGVASLAALDASKYENSKIRQQYNISGFPTLLYFE</sequence>
<dbReference type="Pfam" id="PF00085">
    <property type="entry name" value="Thioredoxin"/>
    <property type="match status" value="1"/>
</dbReference>
<evidence type="ECO:0000313" key="4">
    <source>
        <dbReference type="Proteomes" id="UP000299102"/>
    </source>
</evidence>
<dbReference type="OrthoDB" id="74910at2759"/>
<dbReference type="PRINTS" id="PR00421">
    <property type="entry name" value="THIOREDOXIN"/>
</dbReference>
<gene>
    <name evidence="3" type="primary">PDIA5</name>
    <name evidence="3" type="ORF">EVAR_68879_1</name>
</gene>
<dbReference type="PANTHER" id="PTHR45672:SF2">
    <property type="entry name" value="PROTEIN DISULFIDE-ISOMERASE A5"/>
    <property type="match status" value="1"/>
</dbReference>
<dbReference type="InterPro" id="IPR051063">
    <property type="entry name" value="PDI"/>
</dbReference>
<accession>A0A4C1ZUV2</accession>
<evidence type="ECO:0000256" key="1">
    <source>
        <dbReference type="ARBA" id="ARBA00006347"/>
    </source>
</evidence>
<reference evidence="3 4" key="1">
    <citation type="journal article" date="2019" name="Commun. Biol.">
        <title>The bagworm genome reveals a unique fibroin gene that provides high tensile strength.</title>
        <authorList>
            <person name="Kono N."/>
            <person name="Nakamura H."/>
            <person name="Ohtoshi R."/>
            <person name="Tomita M."/>
            <person name="Numata K."/>
            <person name="Arakawa K."/>
        </authorList>
    </citation>
    <scope>NUCLEOTIDE SEQUENCE [LARGE SCALE GENOMIC DNA]</scope>
</reference>
<dbReference type="STRING" id="151549.A0A4C1ZUV2"/>
<dbReference type="Gene3D" id="3.40.30.10">
    <property type="entry name" value="Glutaredoxin"/>
    <property type="match status" value="2"/>
</dbReference>
<dbReference type="GO" id="GO:0006457">
    <property type="term" value="P:protein folding"/>
    <property type="evidence" value="ECO:0007669"/>
    <property type="project" value="TreeGrafter"/>
</dbReference>
<dbReference type="InterPro" id="IPR017937">
    <property type="entry name" value="Thioredoxin_CS"/>
</dbReference>
<evidence type="ECO:0000313" key="3">
    <source>
        <dbReference type="EMBL" id="GBP91770.1"/>
    </source>
</evidence>
<dbReference type="PROSITE" id="PS00194">
    <property type="entry name" value="THIOREDOXIN_1"/>
    <property type="match status" value="1"/>
</dbReference>
<name>A0A4C1ZUV2_EUMVA</name>
<dbReference type="GO" id="GO:0003756">
    <property type="term" value="F:protein disulfide isomerase activity"/>
    <property type="evidence" value="ECO:0007669"/>
    <property type="project" value="TreeGrafter"/>
</dbReference>
<dbReference type="SUPFAM" id="SSF52833">
    <property type="entry name" value="Thioredoxin-like"/>
    <property type="match status" value="1"/>
</dbReference>
<dbReference type="AlphaFoldDB" id="A0A4C1ZUV2"/>
<comment type="similarity">
    <text evidence="1">Belongs to the protein disulfide isomerase family.</text>
</comment>
<organism evidence="3 4">
    <name type="scientific">Eumeta variegata</name>
    <name type="common">Bagworm moth</name>
    <name type="synonym">Eumeta japonica</name>
    <dbReference type="NCBI Taxonomy" id="151549"/>
    <lineage>
        <taxon>Eukaryota</taxon>
        <taxon>Metazoa</taxon>
        <taxon>Ecdysozoa</taxon>
        <taxon>Arthropoda</taxon>
        <taxon>Hexapoda</taxon>
        <taxon>Insecta</taxon>
        <taxon>Pterygota</taxon>
        <taxon>Neoptera</taxon>
        <taxon>Endopterygota</taxon>
        <taxon>Lepidoptera</taxon>
        <taxon>Glossata</taxon>
        <taxon>Ditrysia</taxon>
        <taxon>Tineoidea</taxon>
        <taxon>Psychidae</taxon>
        <taxon>Oiketicinae</taxon>
        <taxon>Eumeta</taxon>
    </lineage>
</organism>
<dbReference type="InterPro" id="IPR013766">
    <property type="entry name" value="Thioredoxin_domain"/>
</dbReference>
<evidence type="ECO:0000259" key="2">
    <source>
        <dbReference type="PROSITE" id="PS51352"/>
    </source>
</evidence>
<comment type="caution">
    <text evidence="3">The sequence shown here is derived from an EMBL/GenBank/DDBJ whole genome shotgun (WGS) entry which is preliminary data.</text>
</comment>
<dbReference type="InterPro" id="IPR036249">
    <property type="entry name" value="Thioredoxin-like_sf"/>
</dbReference>
<dbReference type="PANTHER" id="PTHR45672">
    <property type="entry name" value="PROTEIN DISULFIDE-ISOMERASE C17H9.14C-RELATED"/>
    <property type="match status" value="1"/>
</dbReference>
<dbReference type="Proteomes" id="UP000299102">
    <property type="component" value="Unassembled WGS sequence"/>
</dbReference>
<keyword evidence="3" id="KW-0413">Isomerase</keyword>
<keyword evidence="4" id="KW-1185">Reference proteome</keyword>
<protein>
    <submittedName>
        <fullName evidence="3">Protein disulfide-isomerase A5</fullName>
    </submittedName>
</protein>
<dbReference type="GO" id="GO:0005783">
    <property type="term" value="C:endoplasmic reticulum"/>
    <property type="evidence" value="ECO:0007669"/>
    <property type="project" value="TreeGrafter"/>
</dbReference>
<dbReference type="EMBL" id="BGZK01002206">
    <property type="protein sequence ID" value="GBP91770.1"/>
    <property type="molecule type" value="Genomic_DNA"/>
</dbReference>
<feature type="domain" description="Thioredoxin" evidence="2">
    <location>
        <begin position="53"/>
        <end position="167"/>
    </location>
</feature>
<dbReference type="PROSITE" id="PS51352">
    <property type="entry name" value="THIOREDOXIN_2"/>
    <property type="match status" value="1"/>
</dbReference>